<dbReference type="GeneID" id="10361150"/>
<protein>
    <recommendedName>
        <fullName evidence="3">Fe-S oxidoreductase</fullName>
    </recommendedName>
</protein>
<sequence>MPFECPIGCPADCCYFDSEEQMPTVFHEEVLRLKEEASRRGVELSFRELGEFNGVKIYRWIVRGWCPFFDKKSRKCTIHDKKPLACKMFPLILDLNTGNIYLSENCIWVKQNGPRPLDDFPHEKNALMKVVVRLKLARP</sequence>
<reference evidence="1 2" key="1">
    <citation type="journal article" date="2011" name="J. Bacteriol.">
        <title>Complete genome sequence of the thermoacidophilic crenarchaeon Thermoproteus uzoniensis 768-20.</title>
        <authorList>
            <person name="Mardanov A.V."/>
            <person name="Gumerov V.M."/>
            <person name="Beletsky A.V."/>
            <person name="Prokofeva M.I."/>
            <person name="Bonch-Osmolovskaya E.A."/>
            <person name="Ravin N.V."/>
            <person name="Skryabin K.G."/>
        </authorList>
    </citation>
    <scope>NUCLEOTIDE SEQUENCE [LARGE SCALE GENOMIC DNA]</scope>
    <source>
        <strain evidence="1 2">768-20</strain>
    </source>
</reference>
<dbReference type="EMBL" id="CP002590">
    <property type="protein sequence ID" value="AEA13097.1"/>
    <property type="molecule type" value="Genomic_DNA"/>
</dbReference>
<organism evidence="1 2">
    <name type="scientific">Thermoproteus uzoniensis (strain 768-20)</name>
    <dbReference type="NCBI Taxonomy" id="999630"/>
    <lineage>
        <taxon>Archaea</taxon>
        <taxon>Thermoproteota</taxon>
        <taxon>Thermoprotei</taxon>
        <taxon>Thermoproteales</taxon>
        <taxon>Thermoproteaceae</taxon>
        <taxon>Thermoproteus</taxon>
    </lineage>
</organism>
<dbReference type="InterPro" id="IPR005358">
    <property type="entry name" value="Puta_zinc/iron-chelating_dom"/>
</dbReference>
<dbReference type="Pfam" id="PF03692">
    <property type="entry name" value="CxxCxxCC"/>
    <property type="match status" value="1"/>
</dbReference>
<dbReference type="RefSeq" id="WP_013680432.1">
    <property type="nucleotide sequence ID" value="NC_015315.1"/>
</dbReference>
<keyword evidence="2" id="KW-1185">Reference proteome</keyword>
<name>F2L2P9_THEU7</name>
<evidence type="ECO:0000313" key="1">
    <source>
        <dbReference type="EMBL" id="AEA13097.1"/>
    </source>
</evidence>
<dbReference type="Proteomes" id="UP000008138">
    <property type="component" value="Chromosome"/>
</dbReference>
<proteinExistence type="predicted"/>
<accession>F2L2P9</accession>
<dbReference type="AlphaFoldDB" id="F2L2P9"/>
<dbReference type="STRING" id="999630.TUZN_1630"/>
<dbReference type="eggNOG" id="arCOG02584">
    <property type="taxonomic scope" value="Archaea"/>
</dbReference>
<reference key="2">
    <citation type="submission" date="2011-03" db="EMBL/GenBank/DDBJ databases">
        <title>Complete genome sequence of the thermoacidophilic crenarchaeon Thermoproteus uzoniensis 768-20.</title>
        <authorList>
            <person name="Mardanov A.V."/>
            <person name="Gumerov V.M."/>
            <person name="Beletsky A.V."/>
            <person name="Prokofeva M.I."/>
            <person name="Bonch-Osmolovskaya E.A."/>
            <person name="Ravin N.V."/>
            <person name="Skryabin K.G."/>
        </authorList>
    </citation>
    <scope>NUCLEOTIDE SEQUENCE</scope>
    <source>
        <strain>768-20</strain>
    </source>
</reference>
<gene>
    <name evidence="1" type="ordered locus">TUZN_1630</name>
</gene>
<evidence type="ECO:0000313" key="2">
    <source>
        <dbReference type="Proteomes" id="UP000008138"/>
    </source>
</evidence>
<dbReference type="HOGENOM" id="CLU_119366_0_0_2"/>
<dbReference type="KEGG" id="tuz:TUZN_1630"/>
<evidence type="ECO:0008006" key="3">
    <source>
        <dbReference type="Google" id="ProtNLM"/>
    </source>
</evidence>